<evidence type="ECO:0000256" key="6">
    <source>
        <dbReference type="ARBA" id="ARBA00012720"/>
    </source>
</evidence>
<dbReference type="EMBL" id="CZQA01000008">
    <property type="protein sequence ID" value="CUS36248.1"/>
    <property type="molecule type" value="Genomic_DNA"/>
</dbReference>
<evidence type="ECO:0000256" key="9">
    <source>
        <dbReference type="ARBA" id="ARBA00022763"/>
    </source>
</evidence>
<sequence>MPELPEAEVVARQIRAGLLGAQLTDVWIGRADIVREGYDTARWYCGGTLRSVERFGKSVALGFVNSHTCRYVVAELGMTGLLLFQSTATKHPQHVHVKLSFEGGREPELRYWNPRRFGRLSLLDKEGLDRYRTRRFGLDPLAVSQPDFVRLLQERRGRLKALLMHQQVIAGIGNIYANEILFRAGLHPNLQVSQLSVRKIETLYMIMCKVLDEAIRHGGSSVRDFFAPDGSEGQYKRRHLVYGKEGRPCPNHCGGVIQRLRGERSSYFCPRCQALRLKRHA</sequence>
<dbReference type="PROSITE" id="PS01242">
    <property type="entry name" value="ZF_FPG_1"/>
    <property type="match status" value="1"/>
</dbReference>
<evidence type="ECO:0000256" key="1">
    <source>
        <dbReference type="ARBA" id="ARBA00001668"/>
    </source>
</evidence>
<comment type="subunit">
    <text evidence="4">Monomer.</text>
</comment>
<evidence type="ECO:0000256" key="3">
    <source>
        <dbReference type="ARBA" id="ARBA00009409"/>
    </source>
</evidence>
<keyword evidence="11 23" id="KW-0378">Hydrolase</keyword>
<keyword evidence="9" id="KW-0227">DNA damage</keyword>
<evidence type="ECO:0000256" key="17">
    <source>
        <dbReference type="ARBA" id="ARBA00023295"/>
    </source>
</evidence>
<evidence type="ECO:0000256" key="10">
    <source>
        <dbReference type="ARBA" id="ARBA00022771"/>
    </source>
</evidence>
<evidence type="ECO:0000313" key="24">
    <source>
        <dbReference type="Proteomes" id="UP000199032"/>
    </source>
</evidence>
<dbReference type="InterPro" id="IPR000214">
    <property type="entry name" value="Znf_DNA_glyclase/AP_lyase"/>
</dbReference>
<evidence type="ECO:0000256" key="13">
    <source>
        <dbReference type="ARBA" id="ARBA00023125"/>
    </source>
</evidence>
<dbReference type="InterPro" id="IPR020629">
    <property type="entry name" value="FPG_Glyclase"/>
</dbReference>
<dbReference type="InterPro" id="IPR010663">
    <property type="entry name" value="Znf_FPG/IleRS"/>
</dbReference>
<evidence type="ECO:0000256" key="18">
    <source>
        <dbReference type="ARBA" id="ARBA00030638"/>
    </source>
</evidence>
<keyword evidence="15 23" id="KW-0456">Lyase</keyword>
<dbReference type="InterPro" id="IPR015887">
    <property type="entry name" value="DNA_glyclase_Znf_dom_DNA_BS"/>
</dbReference>
<dbReference type="PANTHER" id="PTHR22993">
    <property type="entry name" value="FORMAMIDOPYRIMIDINE-DNA GLYCOSYLASE"/>
    <property type="match status" value="1"/>
</dbReference>
<dbReference type="GO" id="GO:0140078">
    <property type="term" value="F:class I DNA-(apurinic or apyrimidinic site) endonuclease activity"/>
    <property type="evidence" value="ECO:0007669"/>
    <property type="project" value="UniProtKB-EC"/>
</dbReference>
<dbReference type="CDD" id="cd08966">
    <property type="entry name" value="EcFpg-like_N"/>
    <property type="match status" value="1"/>
</dbReference>
<organism evidence="23 24">
    <name type="scientific">Candidatus Nitrospira nitrosa</name>
    <dbReference type="NCBI Taxonomy" id="1742972"/>
    <lineage>
        <taxon>Bacteria</taxon>
        <taxon>Pseudomonadati</taxon>
        <taxon>Nitrospirota</taxon>
        <taxon>Nitrospiria</taxon>
        <taxon>Nitrospirales</taxon>
        <taxon>Nitrospiraceae</taxon>
        <taxon>Nitrospira</taxon>
    </lineage>
</organism>
<dbReference type="PROSITE" id="PS51066">
    <property type="entry name" value="ZF_FPG_2"/>
    <property type="match status" value="1"/>
</dbReference>
<dbReference type="SUPFAM" id="SSF46946">
    <property type="entry name" value="S13-like H2TH domain"/>
    <property type="match status" value="1"/>
</dbReference>
<gene>
    <name evidence="23" type="primary">mutM</name>
    <name evidence="23" type="ORF">COMA1_20719</name>
</gene>
<dbReference type="Pfam" id="PF06831">
    <property type="entry name" value="H2TH"/>
    <property type="match status" value="1"/>
</dbReference>
<evidence type="ECO:0000256" key="14">
    <source>
        <dbReference type="ARBA" id="ARBA00023204"/>
    </source>
</evidence>
<dbReference type="SUPFAM" id="SSF81624">
    <property type="entry name" value="N-terminal domain of MutM-like DNA repair proteins"/>
    <property type="match status" value="1"/>
</dbReference>
<keyword evidence="17 23" id="KW-0326">Glycosidase</keyword>
<dbReference type="InterPro" id="IPR015886">
    <property type="entry name" value="H2TH_FPG"/>
</dbReference>
<proteinExistence type="inferred from homology"/>
<feature type="domain" description="FPG-type" evidence="21">
    <location>
        <begin position="240"/>
        <end position="274"/>
    </location>
</feature>
<keyword evidence="13" id="KW-0238">DNA-binding</keyword>
<evidence type="ECO:0000256" key="15">
    <source>
        <dbReference type="ARBA" id="ARBA00023239"/>
    </source>
</evidence>
<dbReference type="GO" id="GO:0006284">
    <property type="term" value="P:base-excision repair"/>
    <property type="evidence" value="ECO:0007669"/>
    <property type="project" value="InterPro"/>
</dbReference>
<dbReference type="EC" id="4.2.99.18" evidence="6"/>
<dbReference type="InterPro" id="IPR035937">
    <property type="entry name" value="FPG_N"/>
</dbReference>
<dbReference type="PROSITE" id="PS51068">
    <property type="entry name" value="FPG_CAT"/>
    <property type="match status" value="1"/>
</dbReference>
<keyword evidence="16" id="KW-0511">Multifunctional enzyme</keyword>
<dbReference type="SMART" id="SM01232">
    <property type="entry name" value="H2TH"/>
    <property type="match status" value="1"/>
</dbReference>
<comment type="cofactor">
    <cofactor evidence="2">
        <name>Zn(2+)</name>
        <dbReference type="ChEBI" id="CHEBI:29105"/>
    </cofactor>
</comment>
<evidence type="ECO:0000313" key="23">
    <source>
        <dbReference type="EMBL" id="CUS36248.1"/>
    </source>
</evidence>
<dbReference type="NCBIfam" id="TIGR00577">
    <property type="entry name" value="fpg"/>
    <property type="match status" value="1"/>
</dbReference>
<comment type="similarity">
    <text evidence="3">Belongs to the FPG family.</text>
</comment>
<dbReference type="Pfam" id="PF06827">
    <property type="entry name" value="zf-FPG_IleRS"/>
    <property type="match status" value="1"/>
</dbReference>
<comment type="catalytic activity">
    <reaction evidence="1">
        <text>Hydrolysis of DNA containing ring-opened 7-methylguanine residues, releasing 2,6-diamino-4-hydroxy-5-(N-methyl)formamidopyrimidine.</text>
        <dbReference type="EC" id="3.2.2.23"/>
    </reaction>
</comment>
<dbReference type="AlphaFoldDB" id="A0A0S4LI34"/>
<comment type="catalytic activity">
    <reaction evidence="19">
        <text>2'-deoxyribonucleotide-(2'-deoxyribose 5'-phosphate)-2'-deoxyribonucleotide-DNA = a 3'-end 2'-deoxyribonucleotide-(2,3-dehydro-2,3-deoxyribose 5'-phosphate)-DNA + a 5'-end 5'-phospho-2'-deoxyribonucleoside-DNA + H(+)</text>
        <dbReference type="Rhea" id="RHEA:66592"/>
        <dbReference type="Rhea" id="RHEA-COMP:13180"/>
        <dbReference type="Rhea" id="RHEA-COMP:16897"/>
        <dbReference type="Rhea" id="RHEA-COMP:17067"/>
        <dbReference type="ChEBI" id="CHEBI:15378"/>
        <dbReference type="ChEBI" id="CHEBI:136412"/>
        <dbReference type="ChEBI" id="CHEBI:157695"/>
        <dbReference type="ChEBI" id="CHEBI:167181"/>
        <dbReference type="EC" id="4.2.99.18"/>
    </reaction>
</comment>
<dbReference type="Pfam" id="PF01149">
    <property type="entry name" value="Fapy_DNA_glyco"/>
    <property type="match status" value="1"/>
</dbReference>
<evidence type="ECO:0000256" key="4">
    <source>
        <dbReference type="ARBA" id="ARBA00011245"/>
    </source>
</evidence>
<keyword evidence="10 20" id="KW-0863">Zinc-finger</keyword>
<evidence type="ECO:0000256" key="12">
    <source>
        <dbReference type="ARBA" id="ARBA00022833"/>
    </source>
</evidence>
<dbReference type="NCBIfam" id="NF002211">
    <property type="entry name" value="PRK01103.1"/>
    <property type="match status" value="1"/>
</dbReference>
<dbReference type="GO" id="GO:0034039">
    <property type="term" value="F:8-oxo-7,8-dihydroguanine DNA N-glycosylase activity"/>
    <property type="evidence" value="ECO:0007669"/>
    <property type="project" value="TreeGrafter"/>
</dbReference>
<accession>A0A0S4LI34</accession>
<evidence type="ECO:0000256" key="16">
    <source>
        <dbReference type="ARBA" id="ARBA00023268"/>
    </source>
</evidence>
<dbReference type="SUPFAM" id="SSF57716">
    <property type="entry name" value="Glucocorticoid receptor-like (DNA-binding domain)"/>
    <property type="match status" value="1"/>
</dbReference>
<evidence type="ECO:0000256" key="11">
    <source>
        <dbReference type="ARBA" id="ARBA00022801"/>
    </source>
</evidence>
<dbReference type="FunFam" id="1.10.8.50:FF:000003">
    <property type="entry name" value="Formamidopyrimidine-DNA glycosylase"/>
    <property type="match status" value="1"/>
</dbReference>
<keyword evidence="12" id="KW-0862">Zinc</keyword>
<keyword evidence="14" id="KW-0234">DNA repair</keyword>
<dbReference type="SMART" id="SM00898">
    <property type="entry name" value="Fapy_DNA_glyco"/>
    <property type="match status" value="1"/>
</dbReference>
<dbReference type="InterPro" id="IPR012319">
    <property type="entry name" value="FPG_cat"/>
</dbReference>
<dbReference type="STRING" id="1742972.COMA1_20719"/>
<evidence type="ECO:0000259" key="22">
    <source>
        <dbReference type="PROSITE" id="PS51068"/>
    </source>
</evidence>
<dbReference type="PANTHER" id="PTHR22993:SF9">
    <property type="entry name" value="FORMAMIDOPYRIMIDINE-DNA GLYCOSYLASE"/>
    <property type="match status" value="1"/>
</dbReference>
<dbReference type="Gene3D" id="3.20.190.10">
    <property type="entry name" value="MutM-like, N-terminal"/>
    <property type="match status" value="1"/>
</dbReference>
<reference evidence="23 24" key="1">
    <citation type="submission" date="2015-10" db="EMBL/GenBank/DDBJ databases">
        <authorList>
            <person name="Gilbert D.G."/>
        </authorList>
    </citation>
    <scope>NUCLEOTIDE SEQUENCE [LARGE SCALE GENOMIC DNA]</scope>
    <source>
        <strain evidence="23">COMA1</strain>
    </source>
</reference>
<dbReference type="Gene3D" id="1.10.8.50">
    <property type="match status" value="1"/>
</dbReference>
<feature type="domain" description="Formamidopyrimidine-DNA glycosylase catalytic" evidence="22">
    <location>
        <begin position="2"/>
        <end position="118"/>
    </location>
</feature>
<dbReference type="GO" id="GO:0003684">
    <property type="term" value="F:damaged DNA binding"/>
    <property type="evidence" value="ECO:0007669"/>
    <property type="project" value="InterPro"/>
</dbReference>
<evidence type="ECO:0000256" key="2">
    <source>
        <dbReference type="ARBA" id="ARBA00001947"/>
    </source>
</evidence>
<dbReference type="GO" id="GO:0008270">
    <property type="term" value="F:zinc ion binding"/>
    <property type="evidence" value="ECO:0007669"/>
    <property type="project" value="UniProtKB-KW"/>
</dbReference>
<evidence type="ECO:0000259" key="21">
    <source>
        <dbReference type="PROSITE" id="PS51066"/>
    </source>
</evidence>
<evidence type="ECO:0000256" key="20">
    <source>
        <dbReference type="PROSITE-ProRule" id="PRU00391"/>
    </source>
</evidence>
<evidence type="ECO:0000256" key="7">
    <source>
        <dbReference type="ARBA" id="ARBA00016240"/>
    </source>
</evidence>
<name>A0A0S4LI34_9BACT</name>
<evidence type="ECO:0000256" key="8">
    <source>
        <dbReference type="ARBA" id="ARBA00022723"/>
    </source>
</evidence>
<evidence type="ECO:0000256" key="5">
    <source>
        <dbReference type="ARBA" id="ARBA00012024"/>
    </source>
</evidence>
<protein>
    <recommendedName>
        <fullName evidence="7">Formamidopyrimidine-DNA glycosylase</fullName>
        <ecNumber evidence="5">3.2.2.23</ecNumber>
        <ecNumber evidence="6">4.2.99.18</ecNumber>
    </recommendedName>
    <alternativeName>
        <fullName evidence="18">DNA-(apurinic or apyrimidinic site) lyase MutM</fullName>
    </alternativeName>
</protein>
<dbReference type="InterPro" id="IPR010979">
    <property type="entry name" value="Ribosomal_uS13-like_H2TH"/>
</dbReference>
<evidence type="ECO:0000256" key="19">
    <source>
        <dbReference type="ARBA" id="ARBA00044632"/>
    </source>
</evidence>
<keyword evidence="24" id="KW-1185">Reference proteome</keyword>
<keyword evidence="8" id="KW-0479">Metal-binding</keyword>
<dbReference type="EC" id="3.2.2.23" evidence="5"/>
<dbReference type="Proteomes" id="UP000199032">
    <property type="component" value="Unassembled WGS sequence"/>
</dbReference>
<dbReference type="RefSeq" id="WP_176698012.1">
    <property type="nucleotide sequence ID" value="NZ_CZQA01000008.1"/>
</dbReference>